<feature type="transmembrane region" description="Helical" evidence="10">
    <location>
        <begin position="782"/>
        <end position="804"/>
    </location>
</feature>
<dbReference type="GO" id="GO:0016020">
    <property type="term" value="C:membrane"/>
    <property type="evidence" value="ECO:0007669"/>
    <property type="project" value="UniProtKB-SubCell"/>
</dbReference>
<dbReference type="AlphaFoldDB" id="A0AAJ0CUA7"/>
<feature type="transmembrane region" description="Helical" evidence="10">
    <location>
        <begin position="753"/>
        <end position="770"/>
    </location>
</feature>
<feature type="transmembrane region" description="Helical" evidence="10">
    <location>
        <begin position="214"/>
        <end position="233"/>
    </location>
</feature>
<dbReference type="InterPro" id="IPR004648">
    <property type="entry name" value="Oligpept_transpt"/>
</dbReference>
<dbReference type="GO" id="GO:0035673">
    <property type="term" value="F:oligopeptide transmembrane transporter activity"/>
    <property type="evidence" value="ECO:0007669"/>
    <property type="project" value="InterPro"/>
</dbReference>
<accession>A0AAJ0CUA7</accession>
<keyword evidence="8 10" id="KW-0472">Membrane</keyword>
<comment type="subcellular location">
    <subcellularLocation>
        <location evidence="1">Membrane</location>
        <topology evidence="1">Multi-pass membrane protein</topology>
    </subcellularLocation>
</comment>
<organism evidence="11 12">
    <name type="scientific">Conoideocrella luteorostrata</name>
    <dbReference type="NCBI Taxonomy" id="1105319"/>
    <lineage>
        <taxon>Eukaryota</taxon>
        <taxon>Fungi</taxon>
        <taxon>Dikarya</taxon>
        <taxon>Ascomycota</taxon>
        <taxon>Pezizomycotina</taxon>
        <taxon>Sordariomycetes</taxon>
        <taxon>Hypocreomycetidae</taxon>
        <taxon>Hypocreales</taxon>
        <taxon>Clavicipitaceae</taxon>
        <taxon>Conoideocrella</taxon>
    </lineage>
</organism>
<comment type="similarity">
    <text evidence="2">Belongs to the oligopeptide OPT transporter family.</text>
</comment>
<feature type="transmembrane region" description="Helical" evidence="10">
    <location>
        <begin position="527"/>
        <end position="547"/>
    </location>
</feature>
<evidence type="ECO:0000256" key="6">
    <source>
        <dbReference type="ARBA" id="ARBA00022927"/>
    </source>
</evidence>
<evidence type="ECO:0008006" key="13">
    <source>
        <dbReference type="Google" id="ProtNLM"/>
    </source>
</evidence>
<protein>
    <recommendedName>
        <fullName evidence="13">OPT oligopeptide transporter</fullName>
    </recommendedName>
</protein>
<keyword evidence="7 10" id="KW-1133">Transmembrane helix</keyword>
<evidence type="ECO:0000256" key="3">
    <source>
        <dbReference type="ARBA" id="ARBA00022448"/>
    </source>
</evidence>
<feature type="transmembrane region" description="Helical" evidence="10">
    <location>
        <begin position="553"/>
        <end position="576"/>
    </location>
</feature>
<name>A0AAJ0CUA7_9HYPO</name>
<feature type="transmembrane region" description="Helical" evidence="10">
    <location>
        <begin position="168"/>
        <end position="188"/>
    </location>
</feature>
<dbReference type="NCBIfam" id="TIGR00728">
    <property type="entry name" value="OPT_sfam"/>
    <property type="match status" value="1"/>
</dbReference>
<feature type="compositionally biased region" description="Polar residues" evidence="9">
    <location>
        <begin position="27"/>
        <end position="36"/>
    </location>
</feature>
<feature type="transmembrane region" description="Helical" evidence="10">
    <location>
        <begin position="349"/>
        <end position="370"/>
    </location>
</feature>
<keyword evidence="12" id="KW-1185">Reference proteome</keyword>
<dbReference type="GO" id="GO:0015031">
    <property type="term" value="P:protein transport"/>
    <property type="evidence" value="ECO:0007669"/>
    <property type="project" value="UniProtKB-KW"/>
</dbReference>
<evidence type="ECO:0000313" key="11">
    <source>
        <dbReference type="EMBL" id="KAK2601959.1"/>
    </source>
</evidence>
<evidence type="ECO:0000256" key="10">
    <source>
        <dbReference type="SAM" id="Phobius"/>
    </source>
</evidence>
<feature type="region of interest" description="Disordered" evidence="9">
    <location>
        <begin position="1"/>
        <end position="54"/>
    </location>
</feature>
<feature type="transmembrane region" description="Helical" evidence="10">
    <location>
        <begin position="142"/>
        <end position="161"/>
    </location>
</feature>
<evidence type="ECO:0000256" key="7">
    <source>
        <dbReference type="ARBA" id="ARBA00022989"/>
    </source>
</evidence>
<dbReference type="NCBIfam" id="TIGR00727">
    <property type="entry name" value="ISP4_OPT"/>
    <property type="match status" value="1"/>
</dbReference>
<dbReference type="PANTHER" id="PTHR22601">
    <property type="entry name" value="ISP4 LIKE PROTEIN"/>
    <property type="match status" value="1"/>
</dbReference>
<reference evidence="11" key="1">
    <citation type="submission" date="2023-06" db="EMBL/GenBank/DDBJ databases">
        <title>Conoideocrella luteorostrata (Hypocreales: Clavicipitaceae), a potential biocontrol fungus for elongate hemlock scale in United States Christmas tree production areas.</title>
        <authorList>
            <person name="Barrett H."/>
            <person name="Lovett B."/>
            <person name="Macias A.M."/>
            <person name="Stajich J.E."/>
            <person name="Kasson M.T."/>
        </authorList>
    </citation>
    <scope>NUCLEOTIDE SEQUENCE</scope>
    <source>
        <strain evidence="11">ARSEF 14590</strain>
    </source>
</reference>
<dbReference type="Pfam" id="PF03169">
    <property type="entry name" value="OPT"/>
    <property type="match status" value="1"/>
</dbReference>
<comment type="caution">
    <text evidence="11">The sequence shown here is derived from an EMBL/GenBank/DDBJ whole genome shotgun (WGS) entry which is preliminary data.</text>
</comment>
<feature type="transmembrane region" description="Helical" evidence="10">
    <location>
        <begin position="468"/>
        <end position="489"/>
    </location>
</feature>
<keyword evidence="3" id="KW-0813">Transport</keyword>
<evidence type="ECO:0000256" key="5">
    <source>
        <dbReference type="ARBA" id="ARBA00022856"/>
    </source>
</evidence>
<evidence type="ECO:0000313" key="12">
    <source>
        <dbReference type="Proteomes" id="UP001251528"/>
    </source>
</evidence>
<keyword evidence="5" id="KW-0571">Peptide transport</keyword>
<dbReference type="EMBL" id="JASWJB010000066">
    <property type="protein sequence ID" value="KAK2601959.1"/>
    <property type="molecule type" value="Genomic_DNA"/>
</dbReference>
<keyword evidence="4 10" id="KW-0812">Transmembrane</keyword>
<feature type="transmembrane region" description="Helical" evidence="10">
    <location>
        <begin position="391"/>
        <end position="414"/>
    </location>
</feature>
<evidence type="ECO:0000256" key="1">
    <source>
        <dbReference type="ARBA" id="ARBA00004141"/>
    </source>
</evidence>
<proteinExistence type="inferred from homology"/>
<keyword evidence="6" id="KW-0653">Protein transport</keyword>
<feature type="transmembrane region" description="Helical" evidence="10">
    <location>
        <begin position="319"/>
        <end position="337"/>
    </location>
</feature>
<evidence type="ECO:0000256" key="4">
    <source>
        <dbReference type="ARBA" id="ARBA00022692"/>
    </source>
</evidence>
<feature type="compositionally biased region" description="Low complexity" evidence="9">
    <location>
        <begin position="41"/>
        <end position="54"/>
    </location>
</feature>
<dbReference type="InterPro" id="IPR004813">
    <property type="entry name" value="OPT"/>
</dbReference>
<dbReference type="Proteomes" id="UP001251528">
    <property type="component" value="Unassembled WGS sequence"/>
</dbReference>
<evidence type="ECO:0000256" key="8">
    <source>
        <dbReference type="ARBA" id="ARBA00023136"/>
    </source>
</evidence>
<evidence type="ECO:0000256" key="9">
    <source>
        <dbReference type="SAM" id="MobiDB-lite"/>
    </source>
</evidence>
<sequence>MSSASDEQMPEVANTETTVSEKPVMVTTVTNASSAVDATAPEDASSASEASEASHQIVSDLQKFIKDNEMDLNFPQDLVDRARQFIQDRHNAVIDVEAAQTLISDIKEQKELAQNHSAYAEVRAVVDATDDPAEAVATFRCLFMGTLFCVLGSAVTQFFALRMPSISVSTYVVQLVSMPLGVLMAKYLPGYTFGKDKWWAFSLNPCEFTQKEHLLIAIMANVSFSGAFVNHLIQVLKLNQFYGEKTLSNSIPWQICTLLATQLMGYGCAGMTRRFLVYPPAMIWQRPLANIALTKALHQDHGQDAKDTVNGWTMSRYRFFVICFCGMFVYFWIPNYLFESLALFNWTTWISPGSVVLAIVTGSTCGLGLNPLPTLDWNIAAYLNDPIVTPLFTLVNFALGMAFAGFVIAPILYFNNVWNGAHLPINTNKIFDNTGNVYNIHRILTPQMTLDVQAYKKYSIPWLSTTQLINHVALFTMYASIPTYVFLYYRKDIVAGFNFLGCKRQGKGLFTDKLNILMSAYDECPHWWYLVVLAFSFALACISVTVWPTGTPVWSVFVALLFTLLLQIPIGMLWAITNIEIPTSILAIVLGGYVLEGKAIPNMLFKMFSYSTTMQSLGFVADLKLAHYAKIPPRWAFAAQMYATAIAGIVSLGVNHWVLRNIPDLCSDNQRERFTCPFAYTYFKQSVVWGVIGPGRLFGPGGPYAELTYVVPFGAILPVIVYWGHKRWPTSWLRNVNVPIFMAGPMCWSPYNWSYMQGSIVLGLFFNGFVKRRYRQWWERYAYVLTSSFMAAIGLSGLVMFFTLQKWNIRLEWWGNQVSKMGVDQGGLLDELGKKVQCVYKPLRPEETFNTGL</sequence>
<feature type="transmembrane region" description="Helical" evidence="10">
    <location>
        <begin position="707"/>
        <end position="725"/>
    </location>
</feature>
<evidence type="ECO:0000256" key="2">
    <source>
        <dbReference type="ARBA" id="ARBA00008807"/>
    </source>
</evidence>
<gene>
    <name evidence="11" type="ORF">QQS21_004472</name>
</gene>